<keyword evidence="2 4" id="KW-0238">DNA-binding</keyword>
<accession>A0ABP3ZU85</accession>
<organism evidence="7 8">
    <name type="scientific">Kribbella koreensis</name>
    <dbReference type="NCBI Taxonomy" id="57909"/>
    <lineage>
        <taxon>Bacteria</taxon>
        <taxon>Bacillati</taxon>
        <taxon>Actinomycetota</taxon>
        <taxon>Actinomycetes</taxon>
        <taxon>Propionibacteriales</taxon>
        <taxon>Kribbellaceae</taxon>
        <taxon>Kribbella</taxon>
    </lineage>
</organism>
<dbReference type="InterPro" id="IPR050109">
    <property type="entry name" value="HTH-type_TetR-like_transc_reg"/>
</dbReference>
<reference evidence="8" key="1">
    <citation type="journal article" date="2019" name="Int. J. Syst. Evol. Microbiol.">
        <title>The Global Catalogue of Microorganisms (GCM) 10K type strain sequencing project: providing services to taxonomists for standard genome sequencing and annotation.</title>
        <authorList>
            <consortium name="The Broad Institute Genomics Platform"/>
            <consortium name="The Broad Institute Genome Sequencing Center for Infectious Disease"/>
            <person name="Wu L."/>
            <person name="Ma J."/>
        </authorList>
    </citation>
    <scope>NUCLEOTIDE SEQUENCE [LARGE SCALE GENOMIC DNA]</scope>
    <source>
        <strain evidence="8">JCM 10977</strain>
    </source>
</reference>
<dbReference type="PROSITE" id="PS50977">
    <property type="entry name" value="HTH_TETR_2"/>
    <property type="match status" value="1"/>
</dbReference>
<keyword evidence="8" id="KW-1185">Reference proteome</keyword>
<evidence type="ECO:0000256" key="4">
    <source>
        <dbReference type="PROSITE-ProRule" id="PRU00335"/>
    </source>
</evidence>
<dbReference type="SUPFAM" id="SSF46689">
    <property type="entry name" value="Homeodomain-like"/>
    <property type="match status" value="1"/>
</dbReference>
<proteinExistence type="predicted"/>
<keyword evidence="3" id="KW-0804">Transcription</keyword>
<dbReference type="Pfam" id="PF02909">
    <property type="entry name" value="TetR_C_1"/>
    <property type="match status" value="1"/>
</dbReference>
<feature type="compositionally biased region" description="Gly residues" evidence="5">
    <location>
        <begin position="103"/>
        <end position="129"/>
    </location>
</feature>
<feature type="compositionally biased region" description="Gly residues" evidence="5">
    <location>
        <begin position="138"/>
        <end position="147"/>
    </location>
</feature>
<evidence type="ECO:0000256" key="2">
    <source>
        <dbReference type="ARBA" id="ARBA00023125"/>
    </source>
</evidence>
<evidence type="ECO:0000313" key="7">
    <source>
        <dbReference type="EMBL" id="GAA0926452.1"/>
    </source>
</evidence>
<dbReference type="Pfam" id="PF00440">
    <property type="entry name" value="TetR_N"/>
    <property type="match status" value="1"/>
</dbReference>
<gene>
    <name evidence="7" type="ORF">GCM10009554_06660</name>
</gene>
<name>A0ABP3ZU85_9ACTN</name>
<evidence type="ECO:0000313" key="8">
    <source>
        <dbReference type="Proteomes" id="UP001500542"/>
    </source>
</evidence>
<sequence>MTDPAPSSVWTRQRPQPARRAPGVDQYVAAALAVADTEGLDAVSMRRVAGDLGSGTATLYRYITNRDELLDLMIDAVQGEDPLPDDTDSTRDAGSTGDTDGIGDAGSTGDADGGGDAGSTGDADGGGDAGSTRDTDGGGDADGTGDAGSAGDWRAGLAAVAHALRATLLRHPWLAGELTGRPSLGPNSLRRSEAALRAAVALTPDITLASQALSTVRAYVLGSVAGQQAALLAEQRSGLTKEQWQHSQGPYITQILAAGEHPMLARRIHEAEEPDPDNDFTFGLNCILDGLATHFNR</sequence>
<feature type="compositionally biased region" description="Low complexity" evidence="5">
    <location>
        <begin position="12"/>
        <end position="21"/>
    </location>
</feature>
<dbReference type="InterPro" id="IPR001647">
    <property type="entry name" value="HTH_TetR"/>
</dbReference>
<feature type="DNA-binding region" description="H-T-H motif" evidence="4">
    <location>
        <begin position="44"/>
        <end position="63"/>
    </location>
</feature>
<evidence type="ECO:0000256" key="5">
    <source>
        <dbReference type="SAM" id="MobiDB-lite"/>
    </source>
</evidence>
<feature type="region of interest" description="Disordered" evidence="5">
    <location>
        <begin position="79"/>
        <end position="147"/>
    </location>
</feature>
<dbReference type="PANTHER" id="PTHR30055:SF151">
    <property type="entry name" value="TRANSCRIPTIONAL REGULATORY PROTEIN"/>
    <property type="match status" value="1"/>
</dbReference>
<dbReference type="PANTHER" id="PTHR30055">
    <property type="entry name" value="HTH-TYPE TRANSCRIPTIONAL REGULATOR RUTR"/>
    <property type="match status" value="1"/>
</dbReference>
<dbReference type="EMBL" id="BAAAHK010000002">
    <property type="protein sequence ID" value="GAA0926452.1"/>
    <property type="molecule type" value="Genomic_DNA"/>
</dbReference>
<feature type="region of interest" description="Disordered" evidence="5">
    <location>
        <begin position="1"/>
        <end position="23"/>
    </location>
</feature>
<evidence type="ECO:0000256" key="1">
    <source>
        <dbReference type="ARBA" id="ARBA00023015"/>
    </source>
</evidence>
<dbReference type="RefSeq" id="WP_343964626.1">
    <property type="nucleotide sequence ID" value="NZ_BAAAHK010000002.1"/>
</dbReference>
<evidence type="ECO:0000256" key="3">
    <source>
        <dbReference type="ARBA" id="ARBA00023163"/>
    </source>
</evidence>
<keyword evidence="1" id="KW-0805">Transcription regulation</keyword>
<dbReference type="InterPro" id="IPR036271">
    <property type="entry name" value="Tet_transcr_reg_TetR-rel_C_sf"/>
</dbReference>
<dbReference type="Gene3D" id="1.10.357.10">
    <property type="entry name" value="Tetracycline Repressor, domain 2"/>
    <property type="match status" value="2"/>
</dbReference>
<dbReference type="InterPro" id="IPR004111">
    <property type="entry name" value="Repressor_TetR_C"/>
</dbReference>
<dbReference type="InterPro" id="IPR009057">
    <property type="entry name" value="Homeodomain-like_sf"/>
</dbReference>
<evidence type="ECO:0000259" key="6">
    <source>
        <dbReference type="PROSITE" id="PS50977"/>
    </source>
</evidence>
<feature type="domain" description="HTH tetR-type" evidence="6">
    <location>
        <begin position="21"/>
        <end position="81"/>
    </location>
</feature>
<protein>
    <recommendedName>
        <fullName evidence="6">HTH tetR-type domain-containing protein</fullName>
    </recommendedName>
</protein>
<dbReference type="Proteomes" id="UP001500542">
    <property type="component" value="Unassembled WGS sequence"/>
</dbReference>
<comment type="caution">
    <text evidence="7">The sequence shown here is derived from an EMBL/GenBank/DDBJ whole genome shotgun (WGS) entry which is preliminary data.</text>
</comment>
<dbReference type="SUPFAM" id="SSF48498">
    <property type="entry name" value="Tetracyclin repressor-like, C-terminal domain"/>
    <property type="match status" value="1"/>
</dbReference>